<comment type="caution">
    <text evidence="1">The sequence shown here is derived from an EMBL/GenBank/DDBJ whole genome shotgun (WGS) entry which is preliminary data.</text>
</comment>
<gene>
    <name evidence="1" type="ORF">ACFO0R_09670</name>
</gene>
<evidence type="ECO:0000313" key="2">
    <source>
        <dbReference type="Proteomes" id="UP001595999"/>
    </source>
</evidence>
<dbReference type="RefSeq" id="WP_231462492.1">
    <property type="nucleotide sequence ID" value="NZ_JAJOHW010000073.1"/>
</dbReference>
<accession>A0ABV8ZRU8</accession>
<dbReference type="EMBL" id="JBHSEK010000005">
    <property type="protein sequence ID" value="MFC4489887.1"/>
    <property type="molecule type" value="Genomic_DNA"/>
</dbReference>
<protein>
    <submittedName>
        <fullName evidence="1">Uncharacterized protein</fullName>
    </submittedName>
</protein>
<name>A0ABV8ZRU8_9NEIS</name>
<proteinExistence type="predicted"/>
<organism evidence="1 2">
    <name type="scientific">Chromobacterium aquaticum</name>
    <dbReference type="NCBI Taxonomy" id="467180"/>
    <lineage>
        <taxon>Bacteria</taxon>
        <taxon>Pseudomonadati</taxon>
        <taxon>Pseudomonadota</taxon>
        <taxon>Betaproteobacteria</taxon>
        <taxon>Neisseriales</taxon>
        <taxon>Chromobacteriaceae</taxon>
        <taxon>Chromobacterium</taxon>
    </lineage>
</organism>
<dbReference type="Proteomes" id="UP001595999">
    <property type="component" value="Unassembled WGS sequence"/>
</dbReference>
<keyword evidence="2" id="KW-1185">Reference proteome</keyword>
<sequence length="152" mass="17163">MNAQRGACDDFRRLTQNEPGLPIVENLLPAIKLQEDILSRSRLSRVAVNLLGQRRESCLKTGQYFQQLLRPTKPAFTVSQSRLKRFTPLIRVMLARLPAIPLSTHVTARLEPVYDLASQGETRHCGGESGMHTWYMSTELGFNAVSLKRSKL</sequence>
<reference evidence="2" key="1">
    <citation type="journal article" date="2019" name="Int. J. Syst. Evol. Microbiol.">
        <title>The Global Catalogue of Microorganisms (GCM) 10K type strain sequencing project: providing services to taxonomists for standard genome sequencing and annotation.</title>
        <authorList>
            <consortium name="The Broad Institute Genomics Platform"/>
            <consortium name="The Broad Institute Genome Sequencing Center for Infectious Disease"/>
            <person name="Wu L."/>
            <person name="Ma J."/>
        </authorList>
    </citation>
    <scope>NUCLEOTIDE SEQUENCE [LARGE SCALE GENOMIC DNA]</scope>
    <source>
        <strain evidence="2">CGMCC 4.7608</strain>
    </source>
</reference>
<evidence type="ECO:0000313" key="1">
    <source>
        <dbReference type="EMBL" id="MFC4489887.1"/>
    </source>
</evidence>